<dbReference type="PANTHER" id="PTHR14002:SF54">
    <property type="entry name" value="ZONA PELLUCIDA SPERM-BINDING PROTEIN 2"/>
    <property type="match status" value="1"/>
</dbReference>
<sequence length="431" mass="46588">MKFFKTVVVIGALLASSLVDAANLACGNDGTIEVTMTAAEAMNFEIVAGNSVAIRTARPENADVAAIHADCKLDAYVSGDISMTFTQEKCDPVHSEVGDNVVYTWRMWKVPKAADFNTVARFANAFMEFECQYPKIVEVSATFEPTISAIHFSTSATGELTFSMALYSDSSDTAFVNPVVVPARVYGVITLGVTNMGTMTAMVKKCWATGSADATDTAHGTYEFVDNFCGQRGNANDPASVAIVTEAGTTLTAKYNFESFVFADEFEAYSTVFIHCEAYACDSSAESCAKETLPCTTATKKKREVEDDRRLAANTRIVSSGPLHIYPAPKTCDQNNGDCAEICTMEENKALCSCAGDRVLAANKKSCIIRVLAVADEVPEIHSQTEDFLYLDATTVFVVVALLLATLLIAALVFRRCSRSEFQKPRVFQSA</sequence>
<dbReference type="PANTHER" id="PTHR14002">
    <property type="entry name" value="ENDOGLIN/TGF-BETA RECEPTOR TYPE III"/>
    <property type="match status" value="1"/>
</dbReference>
<feature type="transmembrane region" description="Helical" evidence="3">
    <location>
        <begin position="388"/>
        <end position="414"/>
    </location>
</feature>
<dbReference type="Gene3D" id="2.60.40.4100">
    <property type="entry name" value="Zona pellucida, ZP-C domain"/>
    <property type="match status" value="1"/>
</dbReference>
<keyword evidence="3" id="KW-0812">Transmembrane</keyword>
<dbReference type="EMBL" id="LR791029">
    <property type="protein sequence ID" value="CAB3266891.1"/>
    <property type="molecule type" value="mRNA"/>
</dbReference>
<gene>
    <name evidence="6" type="primary">Tecta-003</name>
</gene>
<dbReference type="Gene3D" id="2.10.25.10">
    <property type="entry name" value="Laminin"/>
    <property type="match status" value="1"/>
</dbReference>
<keyword evidence="2" id="KW-1015">Disulfide bond</keyword>
<feature type="domain" description="ZP" evidence="5">
    <location>
        <begin position="25"/>
        <end position="302"/>
    </location>
</feature>
<evidence type="ECO:0000256" key="1">
    <source>
        <dbReference type="ARBA" id="ARBA00022729"/>
    </source>
</evidence>
<dbReference type="Pfam" id="PF00100">
    <property type="entry name" value="Zona_pellucida"/>
    <property type="match status" value="1"/>
</dbReference>
<dbReference type="InterPro" id="IPR001507">
    <property type="entry name" value="ZP_dom"/>
</dbReference>
<evidence type="ECO:0000256" key="2">
    <source>
        <dbReference type="ARBA" id="ARBA00023157"/>
    </source>
</evidence>
<dbReference type="PROSITE" id="PS51034">
    <property type="entry name" value="ZP_2"/>
    <property type="match status" value="1"/>
</dbReference>
<keyword evidence="1 4" id="KW-0732">Signal</keyword>
<dbReference type="AlphaFoldDB" id="A0A6F9DUN5"/>
<dbReference type="InterPro" id="IPR055355">
    <property type="entry name" value="ZP-C"/>
</dbReference>
<keyword evidence="3" id="KW-1133">Transmembrane helix</keyword>
<evidence type="ECO:0000313" key="6">
    <source>
        <dbReference type="EMBL" id="CAB3266891.1"/>
    </source>
</evidence>
<dbReference type="InterPro" id="IPR042235">
    <property type="entry name" value="ZP-C_dom"/>
</dbReference>
<evidence type="ECO:0000256" key="3">
    <source>
        <dbReference type="SAM" id="Phobius"/>
    </source>
</evidence>
<reference evidence="6" key="1">
    <citation type="submission" date="2020-04" db="EMBL/GenBank/DDBJ databases">
        <authorList>
            <person name="Neveu A P."/>
        </authorList>
    </citation>
    <scope>NUCLEOTIDE SEQUENCE</scope>
    <source>
        <tissue evidence="6">Whole embryo</tissue>
    </source>
</reference>
<accession>A0A6F9DUN5</accession>
<proteinExistence type="evidence at transcript level"/>
<dbReference type="SMART" id="SM00241">
    <property type="entry name" value="ZP"/>
    <property type="match status" value="1"/>
</dbReference>
<name>A0A6F9DUN5_9ASCI</name>
<organism evidence="6">
    <name type="scientific">Phallusia mammillata</name>
    <dbReference type="NCBI Taxonomy" id="59560"/>
    <lineage>
        <taxon>Eukaryota</taxon>
        <taxon>Metazoa</taxon>
        <taxon>Chordata</taxon>
        <taxon>Tunicata</taxon>
        <taxon>Ascidiacea</taxon>
        <taxon>Phlebobranchia</taxon>
        <taxon>Ascidiidae</taxon>
        <taxon>Phallusia</taxon>
    </lineage>
</organism>
<keyword evidence="3" id="KW-0472">Membrane</keyword>
<evidence type="ECO:0000259" key="5">
    <source>
        <dbReference type="PROSITE" id="PS51034"/>
    </source>
</evidence>
<protein>
    <submittedName>
        <fullName evidence="6">Alpha-tectorin</fullName>
    </submittedName>
</protein>
<feature type="chain" id="PRO_5026142745" evidence="4">
    <location>
        <begin position="22"/>
        <end position="431"/>
    </location>
</feature>
<evidence type="ECO:0000256" key="4">
    <source>
        <dbReference type="SAM" id="SignalP"/>
    </source>
</evidence>
<feature type="signal peptide" evidence="4">
    <location>
        <begin position="1"/>
        <end position="21"/>
    </location>
</feature>